<keyword evidence="1" id="KW-0732">Signal</keyword>
<comment type="caution">
    <text evidence="2">The sequence shown here is derived from an EMBL/GenBank/DDBJ whole genome shotgun (WGS) entry which is preliminary data.</text>
</comment>
<dbReference type="EMBL" id="RJVA01000016">
    <property type="protein sequence ID" value="ROQ89846.1"/>
    <property type="molecule type" value="Genomic_DNA"/>
</dbReference>
<evidence type="ECO:0000313" key="3">
    <source>
        <dbReference type="Proteomes" id="UP000276223"/>
    </source>
</evidence>
<keyword evidence="3" id="KW-1185">Reference proteome</keyword>
<sequence length="122" mass="13258">MKDHFRVVAVMAAIVIGLCWSAQAQVMPMLVAQQVFDYSSRGDPVVLADSAVVQPIRVGPVAEGGRVVRVRVSLAAFPAPVNLYLGIMAPALDPFHLYLVKPDGELMIYEPDLVVWKLGVTQ</sequence>
<organism evidence="2 3">
    <name type="scientific">Desulfosoma caldarium</name>
    <dbReference type="NCBI Taxonomy" id="610254"/>
    <lineage>
        <taxon>Bacteria</taxon>
        <taxon>Pseudomonadati</taxon>
        <taxon>Thermodesulfobacteriota</taxon>
        <taxon>Syntrophobacteria</taxon>
        <taxon>Syntrophobacterales</taxon>
        <taxon>Syntrophobacteraceae</taxon>
        <taxon>Desulfosoma</taxon>
    </lineage>
</organism>
<proteinExistence type="predicted"/>
<dbReference type="RefSeq" id="WP_123291406.1">
    <property type="nucleotide sequence ID" value="NZ_RJVA01000016.1"/>
</dbReference>
<feature type="signal peptide" evidence="1">
    <location>
        <begin position="1"/>
        <end position="24"/>
    </location>
</feature>
<dbReference type="Proteomes" id="UP000276223">
    <property type="component" value="Unassembled WGS sequence"/>
</dbReference>
<evidence type="ECO:0000256" key="1">
    <source>
        <dbReference type="SAM" id="SignalP"/>
    </source>
</evidence>
<reference evidence="2 3" key="1">
    <citation type="submission" date="2018-11" db="EMBL/GenBank/DDBJ databases">
        <title>Genomic Encyclopedia of Type Strains, Phase IV (KMG-IV): sequencing the most valuable type-strain genomes for metagenomic binning, comparative biology and taxonomic classification.</title>
        <authorList>
            <person name="Goeker M."/>
        </authorList>
    </citation>
    <scope>NUCLEOTIDE SEQUENCE [LARGE SCALE GENOMIC DNA]</scope>
    <source>
        <strain evidence="2 3">DSM 22027</strain>
    </source>
</reference>
<name>A0A3N1URY4_9BACT</name>
<dbReference type="AlphaFoldDB" id="A0A3N1URY4"/>
<gene>
    <name evidence="2" type="ORF">EDC27_2962</name>
</gene>
<protein>
    <submittedName>
        <fullName evidence="2">Uncharacterized protein</fullName>
    </submittedName>
</protein>
<feature type="chain" id="PRO_5018004253" evidence="1">
    <location>
        <begin position="25"/>
        <end position="122"/>
    </location>
</feature>
<accession>A0A3N1URY4</accession>
<evidence type="ECO:0000313" key="2">
    <source>
        <dbReference type="EMBL" id="ROQ89846.1"/>
    </source>
</evidence>